<feature type="transmembrane region" description="Helical" evidence="1">
    <location>
        <begin position="92"/>
        <end position="114"/>
    </location>
</feature>
<gene>
    <name evidence="2" type="ORF">QO002_000198</name>
</gene>
<keyword evidence="3" id="KW-1185">Reference proteome</keyword>
<evidence type="ECO:0000313" key="3">
    <source>
        <dbReference type="Proteomes" id="UP001230207"/>
    </source>
</evidence>
<reference evidence="2 3" key="1">
    <citation type="submission" date="2023-07" db="EMBL/GenBank/DDBJ databases">
        <title>Genomic Encyclopedia of Type Strains, Phase IV (KMG-IV): sequencing the most valuable type-strain genomes for metagenomic binning, comparative biology and taxonomic classification.</title>
        <authorList>
            <person name="Goeker M."/>
        </authorList>
    </citation>
    <scope>NUCLEOTIDE SEQUENCE [LARGE SCALE GENOMIC DNA]</scope>
    <source>
        <strain evidence="2 3">DSM 1112</strain>
    </source>
</reference>
<dbReference type="EMBL" id="JAUSVF010000001">
    <property type="protein sequence ID" value="MDQ0318060.1"/>
    <property type="molecule type" value="Genomic_DNA"/>
</dbReference>
<evidence type="ECO:0000256" key="1">
    <source>
        <dbReference type="SAM" id="Phobius"/>
    </source>
</evidence>
<sequence>MTDISAKYAGQRGASLMIAAIPLLIMPFILYNIGVMGVFGTAGVAMLEQPVTSLVMPSGAAWMMSVGDLMIVVALAILFVEILKATRASTRALLDHLLSMVLFVVFLVEFLLVGNAATDVFFILMTISFIDVIAGFSVSMRTAARDVSIGL</sequence>
<evidence type="ECO:0000313" key="2">
    <source>
        <dbReference type="EMBL" id="MDQ0318060.1"/>
    </source>
</evidence>
<name>A0ABU0BIH9_9HYPH</name>
<keyword evidence="1" id="KW-0472">Membrane</keyword>
<dbReference type="Proteomes" id="UP001230207">
    <property type="component" value="Unassembled WGS sequence"/>
</dbReference>
<comment type="caution">
    <text evidence="2">The sequence shown here is derived from an EMBL/GenBank/DDBJ whole genome shotgun (WGS) entry which is preliminary data.</text>
</comment>
<protein>
    <submittedName>
        <fullName evidence="2">Membrane protein</fullName>
    </submittedName>
</protein>
<feature type="transmembrane region" description="Helical" evidence="1">
    <location>
        <begin position="120"/>
        <end position="138"/>
    </location>
</feature>
<proteinExistence type="predicted"/>
<keyword evidence="1" id="KW-0812">Transmembrane</keyword>
<keyword evidence="1" id="KW-1133">Transmembrane helix</keyword>
<feature type="transmembrane region" description="Helical" evidence="1">
    <location>
        <begin position="59"/>
        <end position="80"/>
    </location>
</feature>
<feature type="transmembrane region" description="Helical" evidence="1">
    <location>
        <begin position="21"/>
        <end position="47"/>
    </location>
</feature>
<accession>A0ABU0BIH9</accession>
<organism evidence="2 3">
    <name type="scientific">Pararhizobium capsulatum DSM 1112</name>
    <dbReference type="NCBI Taxonomy" id="1121113"/>
    <lineage>
        <taxon>Bacteria</taxon>
        <taxon>Pseudomonadati</taxon>
        <taxon>Pseudomonadota</taxon>
        <taxon>Alphaproteobacteria</taxon>
        <taxon>Hyphomicrobiales</taxon>
        <taxon>Rhizobiaceae</taxon>
        <taxon>Rhizobium/Agrobacterium group</taxon>
        <taxon>Pararhizobium</taxon>
    </lineage>
</organism>